<organism evidence="1 2">
    <name type="scientific">Biostraticola tofi</name>
    <dbReference type="NCBI Taxonomy" id="466109"/>
    <lineage>
        <taxon>Bacteria</taxon>
        <taxon>Pseudomonadati</taxon>
        <taxon>Pseudomonadota</taxon>
        <taxon>Gammaproteobacteria</taxon>
        <taxon>Enterobacterales</taxon>
        <taxon>Bruguierivoracaceae</taxon>
        <taxon>Biostraticola</taxon>
    </lineage>
</organism>
<dbReference type="EMBL" id="SMCR01000001">
    <property type="protein sequence ID" value="TCW00402.1"/>
    <property type="molecule type" value="Genomic_DNA"/>
</dbReference>
<dbReference type="Proteomes" id="UP000295719">
    <property type="component" value="Unassembled WGS sequence"/>
</dbReference>
<dbReference type="RefSeq" id="WP_131863962.1">
    <property type="nucleotide sequence ID" value="NZ_SMCR01000001.1"/>
</dbReference>
<reference evidence="1 2" key="1">
    <citation type="submission" date="2019-03" db="EMBL/GenBank/DDBJ databases">
        <title>Genomic Encyclopedia of Type Strains, Phase IV (KMG-IV): sequencing the most valuable type-strain genomes for metagenomic binning, comparative biology and taxonomic classification.</title>
        <authorList>
            <person name="Goeker M."/>
        </authorList>
    </citation>
    <scope>NUCLEOTIDE SEQUENCE [LARGE SCALE GENOMIC DNA]</scope>
    <source>
        <strain evidence="1 2">DSM 19580</strain>
    </source>
</reference>
<evidence type="ECO:0000313" key="1">
    <source>
        <dbReference type="EMBL" id="TCW00402.1"/>
    </source>
</evidence>
<gene>
    <name evidence="1" type="ORF">EDC52_101752</name>
</gene>
<evidence type="ECO:0000313" key="2">
    <source>
        <dbReference type="Proteomes" id="UP000295719"/>
    </source>
</evidence>
<accession>A0A4R3Z3K7</accession>
<comment type="caution">
    <text evidence="1">The sequence shown here is derived from an EMBL/GenBank/DDBJ whole genome shotgun (WGS) entry which is preliminary data.</text>
</comment>
<keyword evidence="2" id="KW-1185">Reference proteome</keyword>
<dbReference type="AlphaFoldDB" id="A0A4R3Z3K7"/>
<name>A0A4R3Z3K7_9GAMM</name>
<proteinExistence type="predicted"/>
<protein>
    <submittedName>
        <fullName evidence="1">Uncharacterized protein</fullName>
    </submittedName>
</protein>
<sequence length="98" mass="11534">MLLTESFLHQKKNGNIAKFEIYSDVSQNTSRQSIEAKDVRVMEYLIKSKAAHEQYELINSDFSTEEYFKELSESEKYGYGDRPTKSIHDLIDFIKKQM</sequence>